<feature type="region of interest" description="Disordered" evidence="1">
    <location>
        <begin position="34"/>
        <end position="59"/>
    </location>
</feature>
<dbReference type="Proteomes" id="UP000266841">
    <property type="component" value="Unassembled WGS sequence"/>
</dbReference>
<gene>
    <name evidence="2" type="ORF">THAOC_37326</name>
</gene>
<keyword evidence="3" id="KW-1185">Reference proteome</keyword>
<sequence>MRPNLSAYVLSSTGTDNRCPYSTEPNEDHVVGCDGGTAAKRDRGQGGGLAGRDTDHEAPKTAGAFGPWCVGGCSGNHGTFGVKPPPRKGNRYTLAPSGKKVKRDTVNSRPGAR</sequence>
<evidence type="ECO:0000256" key="1">
    <source>
        <dbReference type="SAM" id="MobiDB-lite"/>
    </source>
</evidence>
<dbReference type="EMBL" id="AGNL01050091">
    <property type="protein sequence ID" value="EJK44161.1"/>
    <property type="molecule type" value="Genomic_DNA"/>
</dbReference>
<evidence type="ECO:0000313" key="3">
    <source>
        <dbReference type="Proteomes" id="UP000266841"/>
    </source>
</evidence>
<feature type="region of interest" description="Disordered" evidence="1">
    <location>
        <begin position="78"/>
        <end position="113"/>
    </location>
</feature>
<proteinExistence type="predicted"/>
<accession>K0R6E4</accession>
<reference evidence="2 3" key="1">
    <citation type="journal article" date="2012" name="Genome Biol.">
        <title>Genome and low-iron response of an oceanic diatom adapted to chronic iron limitation.</title>
        <authorList>
            <person name="Lommer M."/>
            <person name="Specht M."/>
            <person name="Roy A.S."/>
            <person name="Kraemer L."/>
            <person name="Andreson R."/>
            <person name="Gutowska M.A."/>
            <person name="Wolf J."/>
            <person name="Bergner S.V."/>
            <person name="Schilhabel M.B."/>
            <person name="Klostermeier U.C."/>
            <person name="Beiko R.G."/>
            <person name="Rosenstiel P."/>
            <person name="Hippler M."/>
            <person name="Laroche J."/>
        </authorList>
    </citation>
    <scope>NUCLEOTIDE SEQUENCE [LARGE SCALE GENOMIC DNA]</scope>
    <source>
        <strain evidence="2 3">CCMP1005</strain>
    </source>
</reference>
<evidence type="ECO:0000313" key="2">
    <source>
        <dbReference type="EMBL" id="EJK44161.1"/>
    </source>
</evidence>
<protein>
    <submittedName>
        <fullName evidence="2">Uncharacterized protein</fullName>
    </submittedName>
</protein>
<comment type="caution">
    <text evidence="2">The sequence shown here is derived from an EMBL/GenBank/DDBJ whole genome shotgun (WGS) entry which is preliminary data.</text>
</comment>
<dbReference type="AlphaFoldDB" id="K0R6E4"/>
<name>K0R6E4_THAOC</name>
<organism evidence="2 3">
    <name type="scientific">Thalassiosira oceanica</name>
    <name type="common">Marine diatom</name>
    <dbReference type="NCBI Taxonomy" id="159749"/>
    <lineage>
        <taxon>Eukaryota</taxon>
        <taxon>Sar</taxon>
        <taxon>Stramenopiles</taxon>
        <taxon>Ochrophyta</taxon>
        <taxon>Bacillariophyta</taxon>
        <taxon>Coscinodiscophyceae</taxon>
        <taxon>Thalassiosirophycidae</taxon>
        <taxon>Thalassiosirales</taxon>
        <taxon>Thalassiosiraceae</taxon>
        <taxon>Thalassiosira</taxon>
    </lineage>
</organism>